<evidence type="ECO:0000313" key="2">
    <source>
        <dbReference type="Proteomes" id="UP000255467"/>
    </source>
</evidence>
<proteinExistence type="predicted"/>
<accession>A0A378YN83</accession>
<gene>
    <name evidence="1" type="ORF">NCTC1934_03247</name>
</gene>
<organism evidence="1 2">
    <name type="scientific">Nocardia otitidiscaviarum</name>
    <dbReference type="NCBI Taxonomy" id="1823"/>
    <lineage>
        <taxon>Bacteria</taxon>
        <taxon>Bacillati</taxon>
        <taxon>Actinomycetota</taxon>
        <taxon>Actinomycetes</taxon>
        <taxon>Mycobacteriales</taxon>
        <taxon>Nocardiaceae</taxon>
        <taxon>Nocardia</taxon>
    </lineage>
</organism>
<protein>
    <submittedName>
        <fullName evidence="1">Uncharacterized protein</fullName>
    </submittedName>
</protein>
<evidence type="ECO:0000313" key="1">
    <source>
        <dbReference type="EMBL" id="SUA77931.1"/>
    </source>
</evidence>
<dbReference type="EMBL" id="UGRY01000002">
    <property type="protein sequence ID" value="SUA77931.1"/>
    <property type="molecule type" value="Genomic_DNA"/>
</dbReference>
<dbReference type="Proteomes" id="UP000255467">
    <property type="component" value="Unassembled WGS sequence"/>
</dbReference>
<reference evidence="1 2" key="1">
    <citation type="submission" date="2018-06" db="EMBL/GenBank/DDBJ databases">
        <authorList>
            <consortium name="Pathogen Informatics"/>
            <person name="Doyle S."/>
        </authorList>
    </citation>
    <scope>NUCLEOTIDE SEQUENCE [LARGE SCALE GENOMIC DNA]</scope>
    <source>
        <strain evidence="1 2">NCTC1934</strain>
    </source>
</reference>
<name>A0A378YN83_9NOCA</name>
<sequence>MSEEVFGAMTVFFTDTGRTADPAAAGALFAAL</sequence>
<dbReference type="AlphaFoldDB" id="A0A378YN83"/>
<keyword evidence="2" id="KW-1185">Reference proteome</keyword>